<dbReference type="InterPro" id="IPR013320">
    <property type="entry name" value="ConA-like_dom_sf"/>
</dbReference>
<dbReference type="Pfam" id="PF00622">
    <property type="entry name" value="SPRY"/>
    <property type="match status" value="1"/>
</dbReference>
<name>A0A9D2YXQ8_NOTFU</name>
<dbReference type="PRINTS" id="PR01407">
    <property type="entry name" value="BUTYPHLNCDUF"/>
</dbReference>
<dbReference type="PANTHER" id="PTHR24103">
    <property type="entry name" value="E3 UBIQUITIN-PROTEIN LIGASE TRIM"/>
    <property type="match status" value="1"/>
</dbReference>
<protein>
    <submittedName>
        <fullName evidence="2">E3 ubiquitin-protein ligase TRIM21-like</fullName>
    </submittedName>
</protein>
<dbReference type="SMART" id="SM00449">
    <property type="entry name" value="SPRY"/>
    <property type="match status" value="1"/>
</dbReference>
<dbReference type="InterPro" id="IPR003879">
    <property type="entry name" value="Butyrophylin_SPRY"/>
</dbReference>
<gene>
    <name evidence="2" type="ORF">G4P62_000806</name>
</gene>
<reference evidence="2" key="1">
    <citation type="submission" date="2020-03" db="EMBL/GenBank/DDBJ databases">
        <title>Intra-Species Differences in Population Size shape Life History and Genome Evolution.</title>
        <authorList>
            <person name="Willemsen D."/>
            <person name="Cui R."/>
            <person name="Valenzano D.R."/>
        </authorList>
    </citation>
    <scope>NUCLEOTIDE SEQUENCE</scope>
    <source>
        <strain evidence="2">GRZ</strain>
        <tissue evidence="2">Whole</tissue>
    </source>
</reference>
<comment type="caution">
    <text evidence="2">The sequence shown here is derived from an EMBL/GenBank/DDBJ whole genome shotgun (WGS) entry which is preliminary data.</text>
</comment>
<dbReference type="SUPFAM" id="SSF49899">
    <property type="entry name" value="Concanavalin A-like lectins/glucanases"/>
    <property type="match status" value="1"/>
</dbReference>
<feature type="domain" description="B30.2/SPRY" evidence="1">
    <location>
        <begin position="17"/>
        <end position="208"/>
    </location>
</feature>
<dbReference type="InterPro" id="IPR006574">
    <property type="entry name" value="PRY"/>
</dbReference>
<dbReference type="InterPro" id="IPR003877">
    <property type="entry name" value="SPRY_dom"/>
</dbReference>
<dbReference type="KEGG" id="nfu:107383423"/>
<organism evidence="2 3">
    <name type="scientific">Nothobranchius furzeri</name>
    <name type="common">Turquoise killifish</name>
    <dbReference type="NCBI Taxonomy" id="105023"/>
    <lineage>
        <taxon>Eukaryota</taxon>
        <taxon>Metazoa</taxon>
        <taxon>Chordata</taxon>
        <taxon>Craniata</taxon>
        <taxon>Vertebrata</taxon>
        <taxon>Euteleostomi</taxon>
        <taxon>Actinopterygii</taxon>
        <taxon>Neopterygii</taxon>
        <taxon>Teleostei</taxon>
        <taxon>Neoteleostei</taxon>
        <taxon>Acanthomorphata</taxon>
        <taxon>Ovalentaria</taxon>
        <taxon>Atherinomorphae</taxon>
        <taxon>Cyprinodontiformes</taxon>
        <taxon>Nothobranchiidae</taxon>
        <taxon>Nothobranchius</taxon>
    </lineage>
</organism>
<dbReference type="AlphaFoldDB" id="A0A9D2YXQ8"/>
<proteinExistence type="predicted"/>
<dbReference type="EMBL" id="JAAVVJ010000002">
    <property type="protein sequence ID" value="KAF7228959.1"/>
    <property type="molecule type" value="Genomic_DNA"/>
</dbReference>
<dbReference type="Gene3D" id="2.60.120.920">
    <property type="match status" value="1"/>
</dbReference>
<sequence length="212" mass="23423">MTAKRSVATLVEALSKDMNNLFNITELKRVQQYAVEVNLDPETANDSLILSDDRKQVHYGDIHQIIPGNPKRLANVAVLGKQGFSSGKVYYEVQVEDRENWELGVVREPVIGNKCVTPTSKDGFWILSLSNSGAYRVSASGNIYLSTDPRKVGVFVGYEQGLVSFYDAESAGPIHSFTNCKFNVKVYPCLNPGYQSQTTPSPQSSVHLVQSM</sequence>
<dbReference type="SMART" id="SM00589">
    <property type="entry name" value="PRY"/>
    <property type="match status" value="1"/>
</dbReference>
<dbReference type="CDD" id="cd13733">
    <property type="entry name" value="SPRY_PRY_C-I_1"/>
    <property type="match status" value="1"/>
</dbReference>
<dbReference type="FunFam" id="2.60.120.920:FF:000004">
    <property type="entry name" value="Butyrophilin subfamily 1 member A1"/>
    <property type="match status" value="1"/>
</dbReference>
<evidence type="ECO:0000259" key="1">
    <source>
        <dbReference type="PROSITE" id="PS50188"/>
    </source>
</evidence>
<dbReference type="Proteomes" id="UP000822369">
    <property type="component" value="Chromosome 2"/>
</dbReference>
<dbReference type="PROSITE" id="PS50188">
    <property type="entry name" value="B302_SPRY"/>
    <property type="match status" value="1"/>
</dbReference>
<evidence type="ECO:0000313" key="3">
    <source>
        <dbReference type="Proteomes" id="UP000822369"/>
    </source>
</evidence>
<dbReference type="InterPro" id="IPR001870">
    <property type="entry name" value="B30.2/SPRY"/>
</dbReference>
<dbReference type="InterPro" id="IPR043136">
    <property type="entry name" value="B30.2/SPRY_sf"/>
</dbReference>
<accession>A0A9D2YXQ8</accession>
<dbReference type="InterPro" id="IPR050143">
    <property type="entry name" value="TRIM/RBCC"/>
</dbReference>
<evidence type="ECO:0000313" key="2">
    <source>
        <dbReference type="EMBL" id="KAF7228959.1"/>
    </source>
</evidence>
<dbReference type="OMA" id="AEIWGLQ"/>
<dbReference type="Pfam" id="PF13765">
    <property type="entry name" value="PRY"/>
    <property type="match status" value="1"/>
</dbReference>